<evidence type="ECO:0000313" key="1">
    <source>
        <dbReference type="EMBL" id="RHN51978.1"/>
    </source>
</evidence>
<sequence length="75" mass="8207">MSRPLAATLVATNVMNFPDLKPFNLTSRCDCCMSPWRALAPGNNPASSEADSFFSANIIVRPPLKQTTCQHINNI</sequence>
<proteinExistence type="predicted"/>
<protein>
    <submittedName>
        <fullName evidence="1">Uncharacterized protein</fullName>
    </submittedName>
</protein>
<comment type="caution">
    <text evidence="1">The sequence shown here is derived from an EMBL/GenBank/DDBJ whole genome shotgun (WGS) entry which is preliminary data.</text>
</comment>
<organism evidence="1 2">
    <name type="scientific">Medicago truncatula</name>
    <name type="common">Barrel medic</name>
    <name type="synonym">Medicago tribuloides</name>
    <dbReference type="NCBI Taxonomy" id="3880"/>
    <lineage>
        <taxon>Eukaryota</taxon>
        <taxon>Viridiplantae</taxon>
        <taxon>Streptophyta</taxon>
        <taxon>Embryophyta</taxon>
        <taxon>Tracheophyta</taxon>
        <taxon>Spermatophyta</taxon>
        <taxon>Magnoliopsida</taxon>
        <taxon>eudicotyledons</taxon>
        <taxon>Gunneridae</taxon>
        <taxon>Pentapetalae</taxon>
        <taxon>rosids</taxon>
        <taxon>fabids</taxon>
        <taxon>Fabales</taxon>
        <taxon>Fabaceae</taxon>
        <taxon>Papilionoideae</taxon>
        <taxon>50 kb inversion clade</taxon>
        <taxon>NPAAA clade</taxon>
        <taxon>Hologalegina</taxon>
        <taxon>IRL clade</taxon>
        <taxon>Trifolieae</taxon>
        <taxon>Medicago</taxon>
    </lineage>
</organism>
<evidence type="ECO:0000313" key="2">
    <source>
        <dbReference type="Proteomes" id="UP000265566"/>
    </source>
</evidence>
<dbReference type="EMBL" id="PSQE01000006">
    <property type="protein sequence ID" value="RHN51978.1"/>
    <property type="molecule type" value="Genomic_DNA"/>
</dbReference>
<dbReference type="Proteomes" id="UP000265566">
    <property type="component" value="Chromosome 6"/>
</dbReference>
<dbReference type="Gramene" id="rna36566">
    <property type="protein sequence ID" value="RHN51978.1"/>
    <property type="gene ID" value="gene36566"/>
</dbReference>
<dbReference type="AlphaFoldDB" id="A0A396HHA6"/>
<gene>
    <name evidence="1" type="ORF">MtrunA17_Chr6g0475261</name>
</gene>
<accession>A0A396HHA6</accession>
<reference evidence="2" key="1">
    <citation type="journal article" date="2018" name="Nat. Plants">
        <title>Whole-genome landscape of Medicago truncatula symbiotic genes.</title>
        <authorList>
            <person name="Pecrix Y."/>
            <person name="Staton S.E."/>
            <person name="Sallet E."/>
            <person name="Lelandais-Briere C."/>
            <person name="Moreau S."/>
            <person name="Carrere S."/>
            <person name="Blein T."/>
            <person name="Jardinaud M.F."/>
            <person name="Latrasse D."/>
            <person name="Zouine M."/>
            <person name="Zahm M."/>
            <person name="Kreplak J."/>
            <person name="Mayjonade B."/>
            <person name="Satge C."/>
            <person name="Perez M."/>
            <person name="Cauet S."/>
            <person name="Marande W."/>
            <person name="Chantry-Darmon C."/>
            <person name="Lopez-Roques C."/>
            <person name="Bouchez O."/>
            <person name="Berard A."/>
            <person name="Debelle F."/>
            <person name="Munos S."/>
            <person name="Bendahmane A."/>
            <person name="Berges H."/>
            <person name="Niebel A."/>
            <person name="Buitink J."/>
            <person name="Frugier F."/>
            <person name="Benhamed M."/>
            <person name="Crespi M."/>
            <person name="Gouzy J."/>
            <person name="Gamas P."/>
        </authorList>
    </citation>
    <scope>NUCLEOTIDE SEQUENCE [LARGE SCALE GENOMIC DNA]</scope>
    <source>
        <strain evidence="2">cv. Jemalong A17</strain>
    </source>
</reference>
<name>A0A396HHA6_MEDTR</name>